<evidence type="ECO:0000256" key="1">
    <source>
        <dbReference type="ARBA" id="ARBA00043996"/>
    </source>
</evidence>
<comment type="similarity">
    <text evidence="1">Belongs to the AB hydrolase superfamily. Lipase family. Class 3 subfamily.</text>
</comment>
<keyword evidence="6" id="KW-1185">Reference proteome</keyword>
<dbReference type="SUPFAM" id="SSF53474">
    <property type="entry name" value="alpha/beta-Hydrolases"/>
    <property type="match status" value="1"/>
</dbReference>
<gene>
    <name evidence="5" type="ORF">N7541_007698</name>
</gene>
<accession>A0A9W9QXM1</accession>
<dbReference type="Pfam" id="PF01764">
    <property type="entry name" value="Lipase_3"/>
    <property type="match status" value="1"/>
</dbReference>
<comment type="catalytic activity">
    <reaction evidence="2">
        <text>a diacylglycerol + H2O = a monoacylglycerol + a fatty acid + H(+)</text>
        <dbReference type="Rhea" id="RHEA:32731"/>
        <dbReference type="ChEBI" id="CHEBI:15377"/>
        <dbReference type="ChEBI" id="CHEBI:15378"/>
        <dbReference type="ChEBI" id="CHEBI:17408"/>
        <dbReference type="ChEBI" id="CHEBI:18035"/>
        <dbReference type="ChEBI" id="CHEBI:28868"/>
    </reaction>
</comment>
<name>A0A9W9QXM1_PENBR</name>
<proteinExistence type="inferred from homology"/>
<evidence type="ECO:0000313" key="5">
    <source>
        <dbReference type="EMBL" id="KAJ5349971.1"/>
    </source>
</evidence>
<dbReference type="PANTHER" id="PTHR45856:SF24">
    <property type="entry name" value="FUNGAL LIPASE-LIKE DOMAIN-CONTAINING PROTEIN"/>
    <property type="match status" value="1"/>
</dbReference>
<dbReference type="InterPro" id="IPR051218">
    <property type="entry name" value="Sec_MonoDiacylglyc_Lipase"/>
</dbReference>
<evidence type="ECO:0000256" key="2">
    <source>
        <dbReference type="ARBA" id="ARBA00047591"/>
    </source>
</evidence>
<dbReference type="InterPro" id="IPR029058">
    <property type="entry name" value="AB_hydrolase_fold"/>
</dbReference>
<organism evidence="5 6">
    <name type="scientific">Penicillium brevicompactum</name>
    <dbReference type="NCBI Taxonomy" id="5074"/>
    <lineage>
        <taxon>Eukaryota</taxon>
        <taxon>Fungi</taxon>
        <taxon>Dikarya</taxon>
        <taxon>Ascomycota</taxon>
        <taxon>Pezizomycotina</taxon>
        <taxon>Eurotiomycetes</taxon>
        <taxon>Eurotiomycetidae</taxon>
        <taxon>Eurotiales</taxon>
        <taxon>Aspergillaceae</taxon>
        <taxon>Penicillium</taxon>
    </lineage>
</organism>
<evidence type="ECO:0000313" key="6">
    <source>
        <dbReference type="Proteomes" id="UP001148299"/>
    </source>
</evidence>
<sequence length="435" mass="46822">MAPSLNRLLKLAGRNPKSSQSALKASAAPPSSGFTFIDNSQGASAAVAEISSALGDISDIFNLDEELEPQLQLLTTQLDNEGSQYPNSQVKDEQCQPWSCTQQKARLIAMAWNCADHSYSKTFNDPAQATRVFENCLLTQDYVTAPTSDGTVKTVVFTTVSPKDSSSDVGPILVIAIRGSASKVDHMVNSNGDPRDVKGFLDPSRFLESGSKRSIQAHSGFLGCTAALDSIVSRRIQKYKQSGAGSQVLFTGHSAGGAVASLLFLRSLSISTDDSICFSCITFGAPPTVSPPVNLDHISSSGGGVCLNIINEFDPVTRADKPYILSLVNLIKRMYHQPPISDPSIDAQAPSLSIDSEPGEILWPLPRAVLFHVGPRILLRKRLLGDEIELQAAEISQAEFEKLLFCGAAVHKRVDYGARVDELVIGRFNGVERWG</sequence>
<reference evidence="5" key="2">
    <citation type="journal article" date="2023" name="IMA Fungus">
        <title>Comparative genomic study of the Penicillium genus elucidates a diverse pangenome and 15 lateral gene transfer events.</title>
        <authorList>
            <person name="Petersen C."/>
            <person name="Sorensen T."/>
            <person name="Nielsen M.R."/>
            <person name="Sondergaard T.E."/>
            <person name="Sorensen J.L."/>
            <person name="Fitzpatrick D.A."/>
            <person name="Frisvad J.C."/>
            <person name="Nielsen K.L."/>
        </authorList>
    </citation>
    <scope>NUCLEOTIDE SEQUENCE</scope>
    <source>
        <strain evidence="5">IBT 35675</strain>
    </source>
</reference>
<dbReference type="GO" id="GO:0006629">
    <property type="term" value="P:lipid metabolic process"/>
    <property type="evidence" value="ECO:0007669"/>
    <property type="project" value="InterPro"/>
</dbReference>
<dbReference type="EMBL" id="JAPZBR010000006">
    <property type="protein sequence ID" value="KAJ5349971.1"/>
    <property type="molecule type" value="Genomic_DNA"/>
</dbReference>
<comment type="caution">
    <text evidence="5">The sequence shown here is derived from an EMBL/GenBank/DDBJ whole genome shotgun (WGS) entry which is preliminary data.</text>
</comment>
<dbReference type="PANTHER" id="PTHR45856">
    <property type="entry name" value="ALPHA/BETA-HYDROLASES SUPERFAMILY PROTEIN"/>
    <property type="match status" value="1"/>
</dbReference>
<protein>
    <submittedName>
        <fullName evidence="5">Alpha/beta-hydrolase</fullName>
    </submittedName>
</protein>
<comment type="catalytic activity">
    <reaction evidence="3">
        <text>a monoacylglycerol + H2O = glycerol + a fatty acid + H(+)</text>
        <dbReference type="Rhea" id="RHEA:15245"/>
        <dbReference type="ChEBI" id="CHEBI:15377"/>
        <dbReference type="ChEBI" id="CHEBI:15378"/>
        <dbReference type="ChEBI" id="CHEBI:17408"/>
        <dbReference type="ChEBI" id="CHEBI:17754"/>
        <dbReference type="ChEBI" id="CHEBI:28868"/>
    </reaction>
</comment>
<evidence type="ECO:0000256" key="3">
    <source>
        <dbReference type="ARBA" id="ARBA00048461"/>
    </source>
</evidence>
<reference evidence="5" key="1">
    <citation type="submission" date="2022-12" db="EMBL/GenBank/DDBJ databases">
        <authorList>
            <person name="Petersen C."/>
        </authorList>
    </citation>
    <scope>NUCLEOTIDE SEQUENCE</scope>
    <source>
        <strain evidence="5">IBT 35675</strain>
    </source>
</reference>
<dbReference type="InterPro" id="IPR002921">
    <property type="entry name" value="Fungal_lipase-type"/>
</dbReference>
<evidence type="ECO:0000259" key="4">
    <source>
        <dbReference type="Pfam" id="PF01764"/>
    </source>
</evidence>
<dbReference type="GO" id="GO:0017000">
    <property type="term" value="P:antibiotic biosynthetic process"/>
    <property type="evidence" value="ECO:0007669"/>
    <property type="project" value="UniProtKB-ARBA"/>
</dbReference>
<feature type="domain" description="Fungal lipase-type" evidence="4">
    <location>
        <begin position="174"/>
        <end position="319"/>
    </location>
</feature>
<dbReference type="GO" id="GO:0072330">
    <property type="term" value="P:monocarboxylic acid biosynthetic process"/>
    <property type="evidence" value="ECO:0007669"/>
    <property type="project" value="UniProtKB-ARBA"/>
</dbReference>
<dbReference type="Gene3D" id="3.40.50.1820">
    <property type="entry name" value="alpha/beta hydrolase"/>
    <property type="match status" value="1"/>
</dbReference>
<dbReference type="AlphaFoldDB" id="A0A9W9QXM1"/>
<dbReference type="CDD" id="cd00519">
    <property type="entry name" value="Lipase_3"/>
    <property type="match status" value="1"/>
</dbReference>
<dbReference type="Proteomes" id="UP001148299">
    <property type="component" value="Unassembled WGS sequence"/>
</dbReference>